<dbReference type="Pfam" id="PF05141">
    <property type="entry name" value="DIT1_PvcA"/>
    <property type="match status" value="1"/>
</dbReference>
<dbReference type="InterPro" id="IPR003819">
    <property type="entry name" value="TauD/TfdA-like"/>
</dbReference>
<evidence type="ECO:0000256" key="2">
    <source>
        <dbReference type="SAM" id="MobiDB-lite"/>
    </source>
</evidence>
<evidence type="ECO:0000259" key="3">
    <source>
        <dbReference type="Pfam" id="PF02668"/>
    </source>
</evidence>
<dbReference type="GO" id="GO:0016491">
    <property type="term" value="F:oxidoreductase activity"/>
    <property type="evidence" value="ECO:0007669"/>
    <property type="project" value="UniProtKB-KW"/>
</dbReference>
<dbReference type="SUPFAM" id="SSF51197">
    <property type="entry name" value="Clavaminate synthase-like"/>
    <property type="match status" value="1"/>
</dbReference>
<accession>A0A395RSB4</accession>
<protein>
    <submittedName>
        <fullName evidence="4">Pyoverdine dityrosine biosynthesis</fullName>
    </submittedName>
</protein>
<name>A0A395RSB4_FUSSP</name>
<sequence>MPSATVRQFEVLQPLLDASDFDGSNGVSSEISSNDNASDVPFDAFTTSKGHSQGKPRVSVVASPNEAGSTSRVQLNVPSKSITERAKAAALVLNRYRIEYQNDWDVPPSILRSETLIADSMRKGEAIELVLPGFPFKSSNRSKKVLGPFPDEAERISLLHLNGLCEAIKGVTGYNTRLVIISDGISYNDLLGVSDDEVWQYGQELRQMSVDLECNNIQFCRIQELLDPLSRSPGHIERAEYLANVPTYRNGLAKHLPADYDVVGQIANDPDVAQTYRGYKKFLETERDIDQPRSRADKENASIAKSMLRRGKAFSLAIQSAFPHSVRLSIHPSSDLNKISILLLPQENKPIMTPWHGAAVRRVDGTISLMHAHTVPSISYDLVRINGRPWCFRERSDLFNWDEKSVSFEYLYPTGIMVRPKDPRNTYALCTVDMQKVRFLAEQCSPVVLRGFKDTMDERAFTAKAYDLGHVLSWSSGVIQKVRDEANDDPRSNSVVSNQAMPMHFDGMFKLKTVKDPQTGKERQVSDVPRFQYFVSQSVAAPGGGFTLFASSERFARYLPQAYSMAKLSKIRWTCKSHGFFDHTMDGLDLIVPHPTKGSPCVRWHQPWPMSETNYGWAEISIDNGSQSLVNLVDSLLFDRRVCLFFAWQKGDILVSDNFAMLHTRTPFESKSSREIWRIHVD</sequence>
<dbReference type="EMBL" id="PXOF01000138">
    <property type="protein sequence ID" value="RGP62904.1"/>
    <property type="molecule type" value="Genomic_DNA"/>
</dbReference>
<dbReference type="InterPro" id="IPR007817">
    <property type="entry name" value="Isocyanide_synthase_DIT1"/>
</dbReference>
<dbReference type="InterPro" id="IPR042098">
    <property type="entry name" value="TauD-like_sf"/>
</dbReference>
<comment type="caution">
    <text evidence="4">The sequence shown here is derived from an EMBL/GenBank/DDBJ whole genome shotgun (WGS) entry which is preliminary data.</text>
</comment>
<organism evidence="4 5">
    <name type="scientific">Fusarium sporotrichioides</name>
    <dbReference type="NCBI Taxonomy" id="5514"/>
    <lineage>
        <taxon>Eukaryota</taxon>
        <taxon>Fungi</taxon>
        <taxon>Dikarya</taxon>
        <taxon>Ascomycota</taxon>
        <taxon>Pezizomycotina</taxon>
        <taxon>Sordariomycetes</taxon>
        <taxon>Hypocreomycetidae</taxon>
        <taxon>Hypocreales</taxon>
        <taxon>Nectriaceae</taxon>
        <taxon>Fusarium</taxon>
    </lineage>
</organism>
<dbReference type="Proteomes" id="UP000266152">
    <property type="component" value="Unassembled WGS sequence"/>
</dbReference>
<evidence type="ECO:0000256" key="1">
    <source>
        <dbReference type="ARBA" id="ARBA00023002"/>
    </source>
</evidence>
<gene>
    <name evidence="4" type="ORF">FSPOR_8887</name>
</gene>
<evidence type="ECO:0000313" key="5">
    <source>
        <dbReference type="Proteomes" id="UP000266152"/>
    </source>
</evidence>
<keyword evidence="1" id="KW-0560">Oxidoreductase</keyword>
<evidence type="ECO:0000313" key="4">
    <source>
        <dbReference type="EMBL" id="RGP62904.1"/>
    </source>
</evidence>
<feature type="domain" description="TauD/TfdA-like" evidence="3">
    <location>
        <begin position="424"/>
        <end position="679"/>
    </location>
</feature>
<dbReference type="PANTHER" id="PTHR37285:SF5">
    <property type="entry name" value="SPORE WALL MATURATION PROTEIN DIT1"/>
    <property type="match status" value="1"/>
</dbReference>
<dbReference type="STRING" id="5514.A0A395RSB4"/>
<reference evidence="4 5" key="1">
    <citation type="journal article" date="2018" name="PLoS Pathog.">
        <title>Evolution of structural diversity of trichothecenes, a family of toxins produced by plant pathogenic and entomopathogenic fungi.</title>
        <authorList>
            <person name="Proctor R.H."/>
            <person name="McCormick S.P."/>
            <person name="Kim H.S."/>
            <person name="Cardoza R.E."/>
            <person name="Stanley A.M."/>
            <person name="Lindo L."/>
            <person name="Kelly A."/>
            <person name="Brown D.W."/>
            <person name="Lee T."/>
            <person name="Vaughan M.M."/>
            <person name="Alexander N.J."/>
            <person name="Busman M."/>
            <person name="Gutierrez S."/>
        </authorList>
    </citation>
    <scope>NUCLEOTIDE SEQUENCE [LARGE SCALE GENOMIC DNA]</scope>
    <source>
        <strain evidence="4 5">NRRL 3299</strain>
    </source>
</reference>
<feature type="region of interest" description="Disordered" evidence="2">
    <location>
        <begin position="46"/>
        <end position="73"/>
    </location>
</feature>
<keyword evidence="5" id="KW-1185">Reference proteome</keyword>
<proteinExistence type="predicted"/>
<dbReference type="Pfam" id="PF02668">
    <property type="entry name" value="TauD"/>
    <property type="match status" value="1"/>
</dbReference>
<dbReference type="PANTHER" id="PTHR37285">
    <property type="entry name" value="SPORE WALL MATURATION PROTEIN DIT1"/>
    <property type="match status" value="1"/>
</dbReference>
<dbReference type="AlphaFoldDB" id="A0A395RSB4"/>
<dbReference type="Gene3D" id="3.60.130.10">
    <property type="entry name" value="Clavaminate synthase-like"/>
    <property type="match status" value="1"/>
</dbReference>